<proteinExistence type="predicted"/>
<dbReference type="EMBL" id="LS423452">
    <property type="protein sequence ID" value="SPS05757.1"/>
    <property type="molecule type" value="Genomic_DNA"/>
</dbReference>
<dbReference type="AlphaFoldDB" id="A0A2X0QW63"/>
<organism evidence="1">
    <name type="scientific">Candidatus Nitrotoga fabula</name>
    <dbReference type="NCBI Taxonomy" id="2182327"/>
    <lineage>
        <taxon>Bacteria</taxon>
        <taxon>Pseudomonadati</taxon>
        <taxon>Pseudomonadota</taxon>
        <taxon>Betaproteobacteria</taxon>
        <taxon>Nitrosomonadales</taxon>
        <taxon>Gallionellaceae</taxon>
        <taxon>Candidatus Nitrotoga</taxon>
    </lineage>
</organism>
<sequence length="53" mass="6113">MTDGVSLQAADIHPLDIRSSMDAVGNEYSEQLFVMMCLDNYIDKNFKYLAFKY</sequence>
<name>A0A2X0QW63_9PROT</name>
<evidence type="ECO:0000313" key="1">
    <source>
        <dbReference type="EMBL" id="SPS05757.1"/>
    </source>
</evidence>
<protein>
    <submittedName>
        <fullName evidence="1">Uncharacterized protein</fullName>
    </submittedName>
</protein>
<gene>
    <name evidence="1" type="ORF">NITFAB_1347</name>
</gene>
<accession>A0A2X0QW63</accession>
<reference evidence="1" key="1">
    <citation type="submission" date="2018-05" db="EMBL/GenBank/DDBJ databases">
        <authorList>
            <person name="Lanie J.A."/>
            <person name="Ng W.-L."/>
            <person name="Kazmierczak K.M."/>
            <person name="Andrzejewski T.M."/>
            <person name="Davidsen T.M."/>
            <person name="Wayne K.J."/>
            <person name="Tettelin H."/>
            <person name="Glass J.I."/>
            <person name="Rusch D."/>
            <person name="Podicherti R."/>
            <person name="Tsui H.-C.T."/>
            <person name="Winkler M.E."/>
        </authorList>
    </citation>
    <scope>NUCLEOTIDE SEQUENCE</scope>
    <source>
        <strain evidence="1">KNB</strain>
    </source>
</reference>